<dbReference type="AlphaFoldDB" id="J3LLJ4"/>
<evidence type="ECO:0000313" key="2">
    <source>
        <dbReference type="EnsemblPlants" id="OB03G19200.1"/>
    </source>
</evidence>
<dbReference type="PANTHER" id="PTHR31065:SF1">
    <property type="entry name" value="OS09G0116050 PROTEIN"/>
    <property type="match status" value="1"/>
</dbReference>
<dbReference type="Proteomes" id="UP000006038">
    <property type="component" value="Chromosome 3"/>
</dbReference>
<dbReference type="InterPro" id="IPR006734">
    <property type="entry name" value="PLATZ"/>
</dbReference>
<organism evidence="2">
    <name type="scientific">Oryza brachyantha</name>
    <name type="common">malo sina</name>
    <dbReference type="NCBI Taxonomy" id="4533"/>
    <lineage>
        <taxon>Eukaryota</taxon>
        <taxon>Viridiplantae</taxon>
        <taxon>Streptophyta</taxon>
        <taxon>Embryophyta</taxon>
        <taxon>Tracheophyta</taxon>
        <taxon>Spermatophyta</taxon>
        <taxon>Magnoliopsida</taxon>
        <taxon>Liliopsida</taxon>
        <taxon>Poales</taxon>
        <taxon>Poaceae</taxon>
        <taxon>BOP clade</taxon>
        <taxon>Oryzoideae</taxon>
        <taxon>Oryzeae</taxon>
        <taxon>Oryzinae</taxon>
        <taxon>Oryza</taxon>
    </lineage>
</organism>
<evidence type="ECO:0000256" key="1">
    <source>
        <dbReference type="SAM" id="MobiDB-lite"/>
    </source>
</evidence>
<reference evidence="2" key="2">
    <citation type="submission" date="2013-04" db="UniProtKB">
        <authorList>
            <consortium name="EnsemblPlants"/>
        </authorList>
    </citation>
    <scope>IDENTIFICATION</scope>
</reference>
<dbReference type="PANTHER" id="PTHR31065">
    <property type="entry name" value="PLATZ TRANSCRIPTION FACTOR FAMILY PROTEIN"/>
    <property type="match status" value="1"/>
</dbReference>
<dbReference type="HOGENOM" id="CLU_1716209_0_0_1"/>
<sequence length="182" mass="20275">MYRSVVLAKDMQDLNVDVSRIQTYVVNGQKGVHLRPMRRSAQFKPHADTPRCLTCFCWLRSAPNRFCSLSCKVGVDISQDEFSGPEAERRHRQVLGNVMESPPLLQNPPRPFDASPVEDEDAIMAEAERGQVQTNATESASSAVAAAAADEIMAEAPVINVDPHSLRRRSRKQAEPQRAPFF</sequence>
<name>J3LLJ4_ORYBR</name>
<proteinExistence type="predicted"/>
<protein>
    <recommendedName>
        <fullName evidence="4">PLATZ transcription factor family protein</fullName>
    </recommendedName>
</protein>
<dbReference type="eggNOG" id="ENOG502R7WQ">
    <property type="taxonomic scope" value="Eukaryota"/>
</dbReference>
<evidence type="ECO:0000313" key="3">
    <source>
        <dbReference type="Proteomes" id="UP000006038"/>
    </source>
</evidence>
<dbReference type="Gramene" id="OB03G19200.1">
    <property type="protein sequence ID" value="OB03G19200.1"/>
    <property type="gene ID" value="OB03G19200"/>
</dbReference>
<reference evidence="2" key="1">
    <citation type="journal article" date="2013" name="Nat. Commun.">
        <title>Whole-genome sequencing of Oryza brachyantha reveals mechanisms underlying Oryza genome evolution.</title>
        <authorList>
            <person name="Chen J."/>
            <person name="Huang Q."/>
            <person name="Gao D."/>
            <person name="Wang J."/>
            <person name="Lang Y."/>
            <person name="Liu T."/>
            <person name="Li B."/>
            <person name="Bai Z."/>
            <person name="Luis Goicoechea J."/>
            <person name="Liang C."/>
            <person name="Chen C."/>
            <person name="Zhang W."/>
            <person name="Sun S."/>
            <person name="Liao Y."/>
            <person name="Zhang X."/>
            <person name="Yang L."/>
            <person name="Song C."/>
            <person name="Wang M."/>
            <person name="Shi J."/>
            <person name="Liu G."/>
            <person name="Liu J."/>
            <person name="Zhou H."/>
            <person name="Zhou W."/>
            <person name="Yu Q."/>
            <person name="An N."/>
            <person name="Chen Y."/>
            <person name="Cai Q."/>
            <person name="Wang B."/>
            <person name="Liu B."/>
            <person name="Min J."/>
            <person name="Huang Y."/>
            <person name="Wu H."/>
            <person name="Li Z."/>
            <person name="Zhang Y."/>
            <person name="Yin Y."/>
            <person name="Song W."/>
            <person name="Jiang J."/>
            <person name="Jackson S.A."/>
            <person name="Wing R.A."/>
            <person name="Wang J."/>
            <person name="Chen M."/>
        </authorList>
    </citation>
    <scope>NUCLEOTIDE SEQUENCE [LARGE SCALE GENOMIC DNA]</scope>
    <source>
        <strain evidence="2">cv. IRGC 101232</strain>
    </source>
</reference>
<dbReference type="Pfam" id="PF04640">
    <property type="entry name" value="PLATZ"/>
    <property type="match status" value="1"/>
</dbReference>
<keyword evidence="3" id="KW-1185">Reference proteome</keyword>
<feature type="region of interest" description="Disordered" evidence="1">
    <location>
        <begin position="155"/>
        <end position="182"/>
    </location>
</feature>
<accession>J3LLJ4</accession>
<evidence type="ECO:0008006" key="4">
    <source>
        <dbReference type="Google" id="ProtNLM"/>
    </source>
</evidence>
<dbReference type="EnsemblPlants" id="OB03G19200.1">
    <property type="protein sequence ID" value="OB03G19200.1"/>
    <property type="gene ID" value="OB03G19200"/>
</dbReference>